<keyword evidence="3" id="KW-1185">Reference proteome</keyword>
<keyword evidence="1" id="KW-0472">Membrane</keyword>
<evidence type="ECO:0000313" key="2">
    <source>
        <dbReference type="EMBL" id="TBN16317.1"/>
    </source>
</evidence>
<comment type="caution">
    <text evidence="2">The sequence shown here is derived from an EMBL/GenBank/DDBJ whole genome shotgun (WGS) entry which is preliminary data.</text>
</comment>
<sequence>MNLKTERKIKFWLATISKILVIALVLFKLADYVFDEEKTDNTINNDALIDTSQNKEVADSIPKVDTDKIEKAKIQVVPATSKTSEQKSSGAITQKAPLTTAKIHLVDDSFVWLKDKRKFFLKLANSGAVAARDVTVNATLFYGKEQQTISVKQESSIDANGTVSLDFTSSNLLYTTLPKIILLCVAFNNANKQNHWCKYILGNKITGDGAIEMRSVYYKTLSVSNGTYSKIPPSCVLPKSTQNTSSTKNRNDDSVVLDKIKSSAQLFIRGLNSKSQITIKNTSTPKLYTTLNSIEASSYSYGFSTDVDIVSHTKTEALVRLTLTEQGRENYIKLQAAYQAQKSSKNTSHFFSFLRLKGNSWEGKLVNVNGIWKFDSY</sequence>
<dbReference type="Proteomes" id="UP000292372">
    <property type="component" value="Unassembled WGS sequence"/>
</dbReference>
<gene>
    <name evidence="2" type="ORF">EYD46_06625</name>
</gene>
<proteinExistence type="predicted"/>
<dbReference type="EMBL" id="SIRS01000003">
    <property type="protein sequence ID" value="TBN16317.1"/>
    <property type="molecule type" value="Genomic_DNA"/>
</dbReference>
<name>A0A4Q9FRI8_9FLAO</name>
<keyword evidence="1" id="KW-1133">Transmembrane helix</keyword>
<feature type="transmembrane region" description="Helical" evidence="1">
    <location>
        <begin position="12"/>
        <end position="34"/>
    </location>
</feature>
<accession>A0A4Q9FRI8</accession>
<organism evidence="2 3">
    <name type="scientific">Hyunsoonleella pacifica</name>
    <dbReference type="NCBI Taxonomy" id="1080224"/>
    <lineage>
        <taxon>Bacteria</taxon>
        <taxon>Pseudomonadati</taxon>
        <taxon>Bacteroidota</taxon>
        <taxon>Flavobacteriia</taxon>
        <taxon>Flavobacteriales</taxon>
        <taxon>Flavobacteriaceae</taxon>
    </lineage>
</organism>
<dbReference type="RefSeq" id="WP_130936299.1">
    <property type="nucleotide sequence ID" value="NZ_BMEE01000002.1"/>
</dbReference>
<keyword evidence="1" id="KW-0812">Transmembrane</keyword>
<reference evidence="2 3" key="1">
    <citation type="journal article" date="2015" name="Int. J. Syst. Evol. Microbiol.">
        <title>Hyunsoonleella pacifica sp. nov., isolated from seawater of South Pacific Gyre.</title>
        <authorList>
            <person name="Gao X."/>
            <person name="Zhang Z."/>
            <person name="Dai X."/>
            <person name="Zhang X.H."/>
        </authorList>
    </citation>
    <scope>NUCLEOTIDE SEQUENCE [LARGE SCALE GENOMIC DNA]</scope>
    <source>
        <strain evidence="2 3">SW033</strain>
    </source>
</reference>
<evidence type="ECO:0000313" key="3">
    <source>
        <dbReference type="Proteomes" id="UP000292372"/>
    </source>
</evidence>
<evidence type="ECO:0000256" key="1">
    <source>
        <dbReference type="SAM" id="Phobius"/>
    </source>
</evidence>
<dbReference type="OrthoDB" id="9820192at2"/>
<protein>
    <submittedName>
        <fullName evidence="2">Uncharacterized protein</fullName>
    </submittedName>
</protein>
<dbReference type="AlphaFoldDB" id="A0A4Q9FRI8"/>